<keyword evidence="1" id="KW-0472">Membrane</keyword>
<proteinExistence type="predicted"/>
<gene>
    <name evidence="2" type="ORF">N7496_003288</name>
</gene>
<keyword evidence="1" id="KW-0812">Transmembrane</keyword>
<reference evidence="2" key="1">
    <citation type="submission" date="2022-11" db="EMBL/GenBank/DDBJ databases">
        <authorList>
            <person name="Petersen C."/>
        </authorList>
    </citation>
    <scope>NUCLEOTIDE SEQUENCE</scope>
    <source>
        <strain evidence="2">IBT 29864</strain>
    </source>
</reference>
<sequence length="50" mass="5476">MVKRNITIAIILIILFILISFGVLIAYAMKHELGPFGQKRVSDEESDGGG</sequence>
<protein>
    <submittedName>
        <fullName evidence="2">Uncharacterized protein</fullName>
    </submittedName>
</protein>
<keyword evidence="1" id="KW-1133">Transmembrane helix</keyword>
<dbReference type="RefSeq" id="XP_056558431.1">
    <property type="nucleotide sequence ID" value="XM_056696219.1"/>
</dbReference>
<organism evidence="2 3">
    <name type="scientific">Penicillium cataractarum</name>
    <dbReference type="NCBI Taxonomy" id="2100454"/>
    <lineage>
        <taxon>Eukaryota</taxon>
        <taxon>Fungi</taxon>
        <taxon>Dikarya</taxon>
        <taxon>Ascomycota</taxon>
        <taxon>Pezizomycotina</taxon>
        <taxon>Eurotiomycetes</taxon>
        <taxon>Eurotiomycetidae</taxon>
        <taxon>Eurotiales</taxon>
        <taxon>Aspergillaceae</taxon>
        <taxon>Penicillium</taxon>
    </lineage>
</organism>
<dbReference type="Proteomes" id="UP001147782">
    <property type="component" value="Unassembled WGS sequence"/>
</dbReference>
<dbReference type="AlphaFoldDB" id="A0A9W9VIP1"/>
<comment type="caution">
    <text evidence="2">The sequence shown here is derived from an EMBL/GenBank/DDBJ whole genome shotgun (WGS) entry which is preliminary data.</text>
</comment>
<dbReference type="GeneID" id="81435396"/>
<dbReference type="EMBL" id="JAPZBS010000002">
    <property type="protein sequence ID" value="KAJ5380860.1"/>
    <property type="molecule type" value="Genomic_DNA"/>
</dbReference>
<evidence type="ECO:0000313" key="2">
    <source>
        <dbReference type="EMBL" id="KAJ5380860.1"/>
    </source>
</evidence>
<reference evidence="2" key="2">
    <citation type="journal article" date="2023" name="IMA Fungus">
        <title>Comparative genomic study of the Penicillium genus elucidates a diverse pangenome and 15 lateral gene transfer events.</title>
        <authorList>
            <person name="Petersen C."/>
            <person name="Sorensen T."/>
            <person name="Nielsen M.R."/>
            <person name="Sondergaard T.E."/>
            <person name="Sorensen J.L."/>
            <person name="Fitzpatrick D.A."/>
            <person name="Frisvad J.C."/>
            <person name="Nielsen K.L."/>
        </authorList>
    </citation>
    <scope>NUCLEOTIDE SEQUENCE</scope>
    <source>
        <strain evidence="2">IBT 29864</strain>
    </source>
</reference>
<accession>A0A9W9VIP1</accession>
<evidence type="ECO:0000256" key="1">
    <source>
        <dbReference type="SAM" id="Phobius"/>
    </source>
</evidence>
<name>A0A9W9VIP1_9EURO</name>
<evidence type="ECO:0000313" key="3">
    <source>
        <dbReference type="Proteomes" id="UP001147782"/>
    </source>
</evidence>
<keyword evidence="3" id="KW-1185">Reference proteome</keyword>
<feature type="transmembrane region" description="Helical" evidence="1">
    <location>
        <begin position="6"/>
        <end position="29"/>
    </location>
</feature>